<dbReference type="InterPro" id="IPR015854">
    <property type="entry name" value="ABC_transpr_LolD-like"/>
</dbReference>
<protein>
    <submittedName>
        <fullName evidence="6">ABC transporter ATP-binding protein</fullName>
    </submittedName>
</protein>
<dbReference type="FunFam" id="3.40.50.300:FF:000032">
    <property type="entry name" value="Export ABC transporter ATP-binding protein"/>
    <property type="match status" value="1"/>
</dbReference>
<gene>
    <name evidence="6" type="ORF">FJZ47_17950</name>
</gene>
<dbReference type="Pfam" id="PF00005">
    <property type="entry name" value="ABC_tran"/>
    <property type="match status" value="1"/>
</dbReference>
<organism evidence="6 7">
    <name type="scientific">Tectimicrobiota bacterium</name>
    <dbReference type="NCBI Taxonomy" id="2528274"/>
    <lineage>
        <taxon>Bacteria</taxon>
        <taxon>Pseudomonadati</taxon>
        <taxon>Nitrospinota/Tectimicrobiota group</taxon>
        <taxon>Candidatus Tectimicrobiota</taxon>
    </lineage>
</organism>
<name>A0A937W4N7_UNCTE</name>
<dbReference type="GO" id="GO:0005524">
    <property type="term" value="F:ATP binding"/>
    <property type="evidence" value="ECO:0007669"/>
    <property type="project" value="UniProtKB-KW"/>
</dbReference>
<evidence type="ECO:0000256" key="1">
    <source>
        <dbReference type="ARBA" id="ARBA00022448"/>
    </source>
</evidence>
<comment type="caution">
    <text evidence="6">The sequence shown here is derived from an EMBL/GenBank/DDBJ whole genome shotgun (WGS) entry which is preliminary data.</text>
</comment>
<dbReference type="GO" id="GO:0016887">
    <property type="term" value="F:ATP hydrolysis activity"/>
    <property type="evidence" value="ECO:0007669"/>
    <property type="project" value="InterPro"/>
</dbReference>
<evidence type="ECO:0000313" key="7">
    <source>
        <dbReference type="Proteomes" id="UP000712673"/>
    </source>
</evidence>
<proteinExistence type="inferred from homology"/>
<evidence type="ECO:0000313" key="6">
    <source>
        <dbReference type="EMBL" id="MBM3225665.1"/>
    </source>
</evidence>
<dbReference type="InterPro" id="IPR017911">
    <property type="entry name" value="MacB-like_ATP-bd"/>
</dbReference>
<dbReference type="GO" id="GO:0022857">
    <property type="term" value="F:transmembrane transporter activity"/>
    <property type="evidence" value="ECO:0007669"/>
    <property type="project" value="TreeGrafter"/>
</dbReference>
<dbReference type="InterPro" id="IPR027417">
    <property type="entry name" value="P-loop_NTPase"/>
</dbReference>
<evidence type="ECO:0000256" key="3">
    <source>
        <dbReference type="ARBA" id="ARBA00022840"/>
    </source>
</evidence>
<reference evidence="6" key="1">
    <citation type="submission" date="2019-03" db="EMBL/GenBank/DDBJ databases">
        <title>Lake Tanganyika Metagenome-Assembled Genomes (MAGs).</title>
        <authorList>
            <person name="Tran P."/>
        </authorList>
    </citation>
    <scope>NUCLEOTIDE SEQUENCE</scope>
    <source>
        <strain evidence="6">K_DeepCast_65m_m2_066</strain>
    </source>
</reference>
<sequence length="229" mass="24542">MQTREAPVICLERVSKIFQQGAQTIRAVDHVSLEVTPGEFLAVTGASGSGKSTLLHLIAGLETPTTGTVRVGGVALESMDDTRLSTLRLRTMGFVFQFFHLLPALTAQENTALPLLLAGQSARRAAERAAELLTWVQLDRRLLSRPSELSGGEMQRVALARALANDPSIVLADEPTGNLDSHSGALVLELLYRSCKDMGKTLVLATHDQAVVQRADRVVALHDGALVTA</sequence>
<evidence type="ECO:0000256" key="4">
    <source>
        <dbReference type="ARBA" id="ARBA00038388"/>
    </source>
</evidence>
<dbReference type="GO" id="GO:0098796">
    <property type="term" value="C:membrane protein complex"/>
    <property type="evidence" value="ECO:0007669"/>
    <property type="project" value="UniProtKB-ARBA"/>
</dbReference>
<dbReference type="PANTHER" id="PTHR24220">
    <property type="entry name" value="IMPORT ATP-BINDING PROTEIN"/>
    <property type="match status" value="1"/>
</dbReference>
<accession>A0A937W4N7</accession>
<dbReference type="EMBL" id="VGLS01000645">
    <property type="protein sequence ID" value="MBM3225665.1"/>
    <property type="molecule type" value="Genomic_DNA"/>
</dbReference>
<dbReference type="Gene3D" id="3.40.50.300">
    <property type="entry name" value="P-loop containing nucleotide triphosphate hydrolases"/>
    <property type="match status" value="1"/>
</dbReference>
<dbReference type="AlphaFoldDB" id="A0A937W4N7"/>
<keyword evidence="1" id="KW-0813">Transport</keyword>
<keyword evidence="2" id="KW-0547">Nucleotide-binding</keyword>
<dbReference type="InterPro" id="IPR003439">
    <property type="entry name" value="ABC_transporter-like_ATP-bd"/>
</dbReference>
<evidence type="ECO:0000256" key="2">
    <source>
        <dbReference type="ARBA" id="ARBA00022741"/>
    </source>
</evidence>
<keyword evidence="3 6" id="KW-0067">ATP-binding</keyword>
<feature type="domain" description="ABC transporter" evidence="5">
    <location>
        <begin position="9"/>
        <end position="229"/>
    </location>
</feature>
<dbReference type="SUPFAM" id="SSF52540">
    <property type="entry name" value="P-loop containing nucleoside triphosphate hydrolases"/>
    <property type="match status" value="1"/>
</dbReference>
<dbReference type="PROSITE" id="PS50893">
    <property type="entry name" value="ABC_TRANSPORTER_2"/>
    <property type="match status" value="1"/>
</dbReference>
<dbReference type="CDD" id="cd03255">
    <property type="entry name" value="ABC_MJ0796_LolCDE_FtsE"/>
    <property type="match status" value="1"/>
</dbReference>
<dbReference type="Proteomes" id="UP000712673">
    <property type="component" value="Unassembled WGS sequence"/>
</dbReference>
<dbReference type="GO" id="GO:0005886">
    <property type="term" value="C:plasma membrane"/>
    <property type="evidence" value="ECO:0007669"/>
    <property type="project" value="TreeGrafter"/>
</dbReference>
<dbReference type="InterPro" id="IPR017871">
    <property type="entry name" value="ABC_transporter-like_CS"/>
</dbReference>
<comment type="similarity">
    <text evidence="4">Belongs to the ABC transporter superfamily. Macrolide exporter (TC 3.A.1.122) family.</text>
</comment>
<dbReference type="SMART" id="SM00382">
    <property type="entry name" value="AAA"/>
    <property type="match status" value="1"/>
</dbReference>
<dbReference type="PANTHER" id="PTHR24220:SF685">
    <property type="entry name" value="ABC TRANSPORTER RELATED"/>
    <property type="match status" value="1"/>
</dbReference>
<dbReference type="PROSITE" id="PS00211">
    <property type="entry name" value="ABC_TRANSPORTER_1"/>
    <property type="match status" value="1"/>
</dbReference>
<evidence type="ECO:0000259" key="5">
    <source>
        <dbReference type="PROSITE" id="PS50893"/>
    </source>
</evidence>
<dbReference type="InterPro" id="IPR003593">
    <property type="entry name" value="AAA+_ATPase"/>
</dbReference>